<feature type="coiled-coil region" evidence="1">
    <location>
        <begin position="30"/>
        <end position="57"/>
    </location>
</feature>
<accession>A0ABQ1PG67</accession>
<dbReference type="Proteomes" id="UP000638188">
    <property type="component" value="Unassembled WGS sequence"/>
</dbReference>
<feature type="transmembrane region" description="Helical" evidence="2">
    <location>
        <begin position="6"/>
        <end position="28"/>
    </location>
</feature>
<keyword evidence="1" id="KW-0175">Coiled coil</keyword>
<gene>
    <name evidence="3" type="ORF">GCM10007418_15100</name>
</gene>
<evidence type="ECO:0000256" key="1">
    <source>
        <dbReference type="SAM" id="Coils"/>
    </source>
</evidence>
<name>A0ABQ1PG67_9GAMM</name>
<evidence type="ECO:0000256" key="2">
    <source>
        <dbReference type="SAM" id="Phobius"/>
    </source>
</evidence>
<keyword evidence="4" id="KW-1185">Reference proteome</keyword>
<proteinExistence type="predicted"/>
<organism evidence="3 4">
    <name type="scientific">Halopseudomonas salina</name>
    <dbReference type="NCBI Taxonomy" id="1323744"/>
    <lineage>
        <taxon>Bacteria</taxon>
        <taxon>Pseudomonadati</taxon>
        <taxon>Pseudomonadota</taxon>
        <taxon>Gammaproteobacteria</taxon>
        <taxon>Pseudomonadales</taxon>
        <taxon>Pseudomonadaceae</taxon>
        <taxon>Halopseudomonas</taxon>
    </lineage>
</organism>
<protein>
    <recommendedName>
        <fullName evidence="5">DUF2897 family protein</fullName>
    </recommendedName>
</protein>
<keyword evidence="2" id="KW-0812">Transmembrane</keyword>
<evidence type="ECO:0000313" key="4">
    <source>
        <dbReference type="Proteomes" id="UP000638188"/>
    </source>
</evidence>
<dbReference type="RefSeq" id="WP_150279405.1">
    <property type="nucleotide sequence ID" value="NZ_BMFF01000003.1"/>
</dbReference>
<evidence type="ECO:0000313" key="3">
    <source>
        <dbReference type="EMBL" id="GGC96637.1"/>
    </source>
</evidence>
<dbReference type="EMBL" id="BMFF01000003">
    <property type="protein sequence ID" value="GGC96637.1"/>
    <property type="molecule type" value="Genomic_DNA"/>
</dbReference>
<reference evidence="4" key="1">
    <citation type="journal article" date="2019" name="Int. J. Syst. Evol. Microbiol.">
        <title>The Global Catalogue of Microorganisms (GCM) 10K type strain sequencing project: providing services to taxonomists for standard genome sequencing and annotation.</title>
        <authorList>
            <consortium name="The Broad Institute Genomics Platform"/>
            <consortium name="The Broad Institute Genome Sequencing Center for Infectious Disease"/>
            <person name="Wu L."/>
            <person name="Ma J."/>
        </authorList>
    </citation>
    <scope>NUCLEOTIDE SEQUENCE [LARGE SCALE GENOMIC DNA]</scope>
    <source>
        <strain evidence="4">CGMCC 1.12482</strain>
    </source>
</reference>
<sequence>MPTIGWIFIALAAITILGTLYKVYITAYKMPISEEKMRLIKARKAELEEQERQEKDNK</sequence>
<keyword evidence="2" id="KW-0472">Membrane</keyword>
<keyword evidence="2" id="KW-1133">Transmembrane helix</keyword>
<dbReference type="Pfam" id="PF11446">
    <property type="entry name" value="DUF2897"/>
    <property type="match status" value="1"/>
</dbReference>
<dbReference type="InterPro" id="IPR021550">
    <property type="entry name" value="DUF2897"/>
</dbReference>
<comment type="caution">
    <text evidence="3">The sequence shown here is derived from an EMBL/GenBank/DDBJ whole genome shotgun (WGS) entry which is preliminary data.</text>
</comment>
<evidence type="ECO:0008006" key="5">
    <source>
        <dbReference type="Google" id="ProtNLM"/>
    </source>
</evidence>